<feature type="domain" description="PepSY" evidence="2">
    <location>
        <begin position="59"/>
        <end position="116"/>
    </location>
</feature>
<dbReference type="Pfam" id="PF03413">
    <property type="entry name" value="PepSY"/>
    <property type="match status" value="1"/>
</dbReference>
<keyword evidence="1" id="KW-0732">Signal</keyword>
<name>H5SRL0_ACEAU</name>
<feature type="signal peptide" evidence="1">
    <location>
        <begin position="1"/>
        <end position="28"/>
    </location>
</feature>
<gene>
    <name evidence="3" type="ORF">HGMM_OP2C275</name>
</gene>
<dbReference type="EMBL" id="AP011801">
    <property type="protein sequence ID" value="BAL58727.1"/>
    <property type="molecule type" value="Genomic_DNA"/>
</dbReference>
<sequence>MKKLYLSIGALVLAIALLAGVAFYYASAQNPTTTEQPPSITGSVKAPSRASILAGLAKIDILKAIEIAKGQQAGTIIGANLGERNGYVVYNVVVLTADGSSVLVVIDAGNGNVLSVTKLPVGGRFGRFGHFGPGKRGGF</sequence>
<accession>H5SRL0</accession>
<organism evidence="3">
    <name type="scientific">Acetithermum autotrophicum</name>
    <dbReference type="NCBI Taxonomy" id="1446466"/>
    <lineage>
        <taxon>Bacteria</taxon>
        <taxon>Candidatus Bipolaricaulota</taxon>
        <taxon>Candidatus Acetithermum</taxon>
    </lineage>
</organism>
<evidence type="ECO:0000256" key="1">
    <source>
        <dbReference type="SAM" id="SignalP"/>
    </source>
</evidence>
<dbReference type="InterPro" id="IPR025711">
    <property type="entry name" value="PepSY"/>
</dbReference>
<reference evidence="3" key="2">
    <citation type="journal article" date="2012" name="PLoS ONE">
        <title>A Deeply Branching Thermophilic Bacterium with an Ancient Acetyl-CoA Pathway Dominates a Subsurface Ecosystem.</title>
        <authorList>
            <person name="Takami H."/>
            <person name="Noguchi H."/>
            <person name="Takaki Y."/>
            <person name="Uchiyama I."/>
            <person name="Toyoda A."/>
            <person name="Nishi S."/>
            <person name="Chee G.-J."/>
            <person name="Arai W."/>
            <person name="Nunoura T."/>
            <person name="Itoh T."/>
            <person name="Hattori M."/>
            <person name="Takai K."/>
        </authorList>
    </citation>
    <scope>NUCLEOTIDE SEQUENCE</scope>
</reference>
<proteinExistence type="predicted"/>
<reference evidence="3" key="1">
    <citation type="journal article" date="2005" name="Environ. Microbiol.">
        <title>Genetic and functional properties of uncultivated thermophilic crenarchaeotes from a subsurface gold mine as revealed by analysis of genome fragments.</title>
        <authorList>
            <person name="Nunoura T."/>
            <person name="Hirayama H."/>
            <person name="Takami H."/>
            <person name="Oida H."/>
            <person name="Nishi S."/>
            <person name="Shimamura S."/>
            <person name="Suzuki Y."/>
            <person name="Inagaki F."/>
            <person name="Takai K."/>
            <person name="Nealson K.H."/>
            <person name="Horikoshi K."/>
        </authorList>
    </citation>
    <scope>NUCLEOTIDE SEQUENCE</scope>
</reference>
<dbReference type="AlphaFoldDB" id="H5SRL0"/>
<dbReference type="Gene3D" id="3.10.450.40">
    <property type="match status" value="1"/>
</dbReference>
<evidence type="ECO:0000313" key="3">
    <source>
        <dbReference type="EMBL" id="BAL58727.1"/>
    </source>
</evidence>
<evidence type="ECO:0000259" key="2">
    <source>
        <dbReference type="Pfam" id="PF03413"/>
    </source>
</evidence>
<protein>
    <recommendedName>
        <fullName evidence="2">PepSY domain-containing protein</fullName>
    </recommendedName>
</protein>
<feature type="chain" id="PRO_5003597712" description="PepSY domain-containing protein" evidence="1">
    <location>
        <begin position="29"/>
        <end position="139"/>
    </location>
</feature>